<accession>A0ABR2N1J5</accession>
<feature type="compositionally biased region" description="Low complexity" evidence="1">
    <location>
        <begin position="176"/>
        <end position="186"/>
    </location>
</feature>
<dbReference type="SUPFAM" id="SSF52833">
    <property type="entry name" value="Thioredoxin-like"/>
    <property type="match status" value="1"/>
</dbReference>
<evidence type="ECO:0000256" key="1">
    <source>
        <dbReference type="SAM" id="MobiDB-lite"/>
    </source>
</evidence>
<dbReference type="Gene3D" id="3.40.30.10">
    <property type="entry name" value="Glutaredoxin"/>
    <property type="match status" value="1"/>
</dbReference>
<dbReference type="CDD" id="cd02980">
    <property type="entry name" value="TRX_Fd_family"/>
    <property type="match status" value="1"/>
</dbReference>
<reference evidence="2 3" key="1">
    <citation type="journal article" date="2022" name="Nat. Plants">
        <title>Genomes of leafy and leafless Platanthera orchids illuminate the evolution of mycoheterotrophy.</title>
        <authorList>
            <person name="Li M.H."/>
            <person name="Liu K.W."/>
            <person name="Li Z."/>
            <person name="Lu H.C."/>
            <person name="Ye Q.L."/>
            <person name="Zhang D."/>
            <person name="Wang J.Y."/>
            <person name="Li Y.F."/>
            <person name="Zhong Z.M."/>
            <person name="Liu X."/>
            <person name="Yu X."/>
            <person name="Liu D.K."/>
            <person name="Tu X.D."/>
            <person name="Liu B."/>
            <person name="Hao Y."/>
            <person name="Liao X.Y."/>
            <person name="Jiang Y.T."/>
            <person name="Sun W.H."/>
            <person name="Chen J."/>
            <person name="Chen Y.Q."/>
            <person name="Ai Y."/>
            <person name="Zhai J.W."/>
            <person name="Wu S.S."/>
            <person name="Zhou Z."/>
            <person name="Hsiao Y.Y."/>
            <person name="Wu W.L."/>
            <person name="Chen Y.Y."/>
            <person name="Lin Y.F."/>
            <person name="Hsu J.L."/>
            <person name="Li C.Y."/>
            <person name="Wang Z.W."/>
            <person name="Zhao X."/>
            <person name="Zhong W.Y."/>
            <person name="Ma X.K."/>
            <person name="Ma L."/>
            <person name="Huang J."/>
            <person name="Chen G.Z."/>
            <person name="Huang M.Z."/>
            <person name="Huang L."/>
            <person name="Peng D.H."/>
            <person name="Luo Y.B."/>
            <person name="Zou S.Q."/>
            <person name="Chen S.P."/>
            <person name="Lan S."/>
            <person name="Tsai W.C."/>
            <person name="Van de Peer Y."/>
            <person name="Liu Z.J."/>
        </authorList>
    </citation>
    <scope>NUCLEOTIDE SEQUENCE [LARGE SCALE GENOMIC DNA]</scope>
    <source>
        <strain evidence="2">Lor288</strain>
    </source>
</reference>
<sequence length="360" mass="38273">MEVSGTLIRQSVGSRWGDPGESFIFSRKSRAGGHQRAAVAVRRWSDESHSLYYASSPRCGGVRDAKRKDEKRIAAFGADLSRDLAALCSAGLGMKGEEVIGGEIRAEMIKSIVERLGPLRITSFIFMRKGLFVSAEAAELLLAQLNQKKANEKEMKKKKKEEKAALKARKMRGCADESSSSSSSESSDSECEESANTNEPMENLEDTRAVSLPAPVRIPECIKEQQTAETELNTKASKLDLIGGGAAVGCCGGTAAAAKTSAKIEVCLGGKCRKSGAMELLQELEKKVGIEGAVAGCKCMGKCREGPNVRVLNHSGAQEEVDLIKISKKAICIGVGLEDVGAIVSNFLREGGMDAGLLAA</sequence>
<evidence type="ECO:0008006" key="4">
    <source>
        <dbReference type="Google" id="ProtNLM"/>
    </source>
</evidence>
<name>A0ABR2N1J5_9ASPA</name>
<dbReference type="InterPro" id="IPR036249">
    <property type="entry name" value="Thioredoxin-like_sf"/>
</dbReference>
<dbReference type="EMBL" id="JBBWWR010000002">
    <property type="protein sequence ID" value="KAK8970320.1"/>
    <property type="molecule type" value="Genomic_DNA"/>
</dbReference>
<feature type="region of interest" description="Disordered" evidence="1">
    <location>
        <begin position="167"/>
        <end position="206"/>
    </location>
</feature>
<evidence type="ECO:0000313" key="2">
    <source>
        <dbReference type="EMBL" id="KAK8970320.1"/>
    </source>
</evidence>
<proteinExistence type="predicted"/>
<protein>
    <recommendedName>
        <fullName evidence="4">Diacylglycerol acyltransferase 3</fullName>
    </recommendedName>
</protein>
<organism evidence="2 3">
    <name type="scientific">Platanthera guangdongensis</name>
    <dbReference type="NCBI Taxonomy" id="2320717"/>
    <lineage>
        <taxon>Eukaryota</taxon>
        <taxon>Viridiplantae</taxon>
        <taxon>Streptophyta</taxon>
        <taxon>Embryophyta</taxon>
        <taxon>Tracheophyta</taxon>
        <taxon>Spermatophyta</taxon>
        <taxon>Magnoliopsida</taxon>
        <taxon>Liliopsida</taxon>
        <taxon>Asparagales</taxon>
        <taxon>Orchidaceae</taxon>
        <taxon>Orchidoideae</taxon>
        <taxon>Orchideae</taxon>
        <taxon>Orchidinae</taxon>
        <taxon>Platanthera</taxon>
    </lineage>
</organism>
<comment type="caution">
    <text evidence="2">The sequence shown here is derived from an EMBL/GenBank/DDBJ whole genome shotgun (WGS) entry which is preliminary data.</text>
</comment>
<dbReference type="Proteomes" id="UP001412067">
    <property type="component" value="Unassembled WGS sequence"/>
</dbReference>
<evidence type="ECO:0000313" key="3">
    <source>
        <dbReference type="Proteomes" id="UP001412067"/>
    </source>
</evidence>
<keyword evidence="3" id="KW-1185">Reference proteome</keyword>
<gene>
    <name evidence="2" type="ORF">KSP40_PGU003112</name>
</gene>